<proteinExistence type="predicted"/>
<feature type="region of interest" description="Disordered" evidence="1">
    <location>
        <begin position="24"/>
        <end position="73"/>
    </location>
</feature>
<organism evidence="2 3">
    <name type="scientific">Paenibacillus naphthalenovorans</name>
    <dbReference type="NCBI Taxonomy" id="162209"/>
    <lineage>
        <taxon>Bacteria</taxon>
        <taxon>Bacillati</taxon>
        <taxon>Bacillota</taxon>
        <taxon>Bacilli</taxon>
        <taxon>Bacillales</taxon>
        <taxon>Paenibacillaceae</taxon>
        <taxon>Paenibacillus</taxon>
    </lineage>
</organism>
<evidence type="ECO:0000256" key="1">
    <source>
        <dbReference type="SAM" id="MobiDB-lite"/>
    </source>
</evidence>
<keyword evidence="3" id="KW-1185">Reference proteome</keyword>
<evidence type="ECO:0000313" key="3">
    <source>
        <dbReference type="Proteomes" id="UP000061660"/>
    </source>
</evidence>
<feature type="compositionally biased region" description="Basic and acidic residues" evidence="1">
    <location>
        <begin position="25"/>
        <end position="39"/>
    </location>
</feature>
<reference evidence="3" key="1">
    <citation type="submission" date="2015-12" db="EMBL/GenBank/DDBJ databases">
        <title>Complete genome sequences of two moderately thermophilic Paenibacillus species.</title>
        <authorList>
            <person name="Butler R.III."/>
            <person name="Wang J."/>
            <person name="Stark B.C."/>
            <person name="Pombert J.-F."/>
        </authorList>
    </citation>
    <scope>NUCLEOTIDE SEQUENCE [LARGE SCALE GENOMIC DNA]</scope>
    <source>
        <strain evidence="3">32O-Y</strain>
    </source>
</reference>
<name>A0A0U2KYJ5_9BACL</name>
<dbReference type="KEGG" id="pnp:IJ22_16260"/>
<reference evidence="2 3" key="2">
    <citation type="journal article" date="2016" name="Genome Announc.">
        <title>Complete Genome Sequences of Two Interactive Moderate Thermophiles, Paenibacillus napthalenovorans 32O-Y and Paenibacillus sp. 32O-W.</title>
        <authorList>
            <person name="Butler R.R.III."/>
            <person name="Wang J."/>
            <person name="Stark B.C."/>
            <person name="Pombert J.F."/>
        </authorList>
    </citation>
    <scope>NUCLEOTIDE SEQUENCE [LARGE SCALE GENOMIC DNA]</scope>
    <source>
        <strain evidence="2 3">32O-Y</strain>
    </source>
</reference>
<protein>
    <submittedName>
        <fullName evidence="2">Uncharacterized protein</fullName>
    </submittedName>
</protein>
<dbReference type="EMBL" id="CP013652">
    <property type="protein sequence ID" value="ALS22002.1"/>
    <property type="molecule type" value="Genomic_DNA"/>
</dbReference>
<feature type="compositionally biased region" description="Basic and acidic residues" evidence="1">
    <location>
        <begin position="53"/>
        <end position="63"/>
    </location>
</feature>
<accession>A0A0U2KYJ5</accession>
<evidence type="ECO:0000313" key="2">
    <source>
        <dbReference type="EMBL" id="ALS22002.1"/>
    </source>
</evidence>
<gene>
    <name evidence="2" type="ORF">IJ22_16260</name>
</gene>
<dbReference type="Proteomes" id="UP000061660">
    <property type="component" value="Chromosome"/>
</dbReference>
<dbReference type="AlphaFoldDB" id="A0A0U2KYJ5"/>
<sequence>MPRQLNALMVPSLRKAFFEGGSFPDGDHAFDDHADHKNDSPVSSVIGPAVPRPMEHKTKRSEARVPISIPNYH</sequence>